<gene>
    <name evidence="2" type="ORF">IQ276_31985</name>
</gene>
<accession>A0A8J7A5I0</accession>
<comment type="caution">
    <text evidence="2">The sequence shown here is derived from an EMBL/GenBank/DDBJ whole genome shotgun (WGS) entry which is preliminary data.</text>
</comment>
<dbReference type="Pfam" id="PF20358">
    <property type="entry name" value="DUF6653"/>
    <property type="match status" value="1"/>
</dbReference>
<dbReference type="AlphaFoldDB" id="A0A8J7A5I0"/>
<feature type="transmembrane region" description="Helical" evidence="1">
    <location>
        <begin position="6"/>
        <end position="27"/>
    </location>
</feature>
<organism evidence="2 3">
    <name type="scientific">Desmonostoc muscorum LEGE 12446</name>
    <dbReference type="NCBI Taxonomy" id="1828758"/>
    <lineage>
        <taxon>Bacteria</taxon>
        <taxon>Bacillati</taxon>
        <taxon>Cyanobacteriota</taxon>
        <taxon>Cyanophyceae</taxon>
        <taxon>Nostocales</taxon>
        <taxon>Nostocaceae</taxon>
        <taxon>Desmonostoc</taxon>
    </lineage>
</organism>
<evidence type="ECO:0000313" key="3">
    <source>
        <dbReference type="Proteomes" id="UP000622533"/>
    </source>
</evidence>
<keyword evidence="3" id="KW-1185">Reference proteome</keyword>
<keyword evidence="1" id="KW-0472">Membrane</keyword>
<keyword evidence="1" id="KW-1133">Transmembrane helix</keyword>
<reference evidence="2" key="1">
    <citation type="submission" date="2020-10" db="EMBL/GenBank/DDBJ databases">
        <authorList>
            <person name="Castelo-Branco R."/>
            <person name="Eusebio N."/>
            <person name="Adriana R."/>
            <person name="Vieira A."/>
            <person name="Brugerolle De Fraissinette N."/>
            <person name="Rezende De Castro R."/>
            <person name="Schneider M.P."/>
            <person name="Vasconcelos V."/>
            <person name="Leao P.N."/>
        </authorList>
    </citation>
    <scope>NUCLEOTIDE SEQUENCE</scope>
    <source>
        <strain evidence="2">LEGE 12446</strain>
    </source>
</reference>
<sequence length="55" mass="6527">MGGILLIWGLIELNSWITLLGFTLVTLGKLWFIDRMVWLYSDMKGVNQEYQSWLY</sequence>
<evidence type="ECO:0000256" key="1">
    <source>
        <dbReference type="SAM" id="Phobius"/>
    </source>
</evidence>
<proteinExistence type="predicted"/>
<keyword evidence="1" id="KW-0812">Transmembrane</keyword>
<dbReference type="InterPro" id="IPR046595">
    <property type="entry name" value="DUF6653"/>
</dbReference>
<protein>
    <submittedName>
        <fullName evidence="2">Uncharacterized protein</fullName>
    </submittedName>
</protein>
<evidence type="ECO:0000313" key="2">
    <source>
        <dbReference type="EMBL" id="MBE9026869.1"/>
    </source>
</evidence>
<dbReference type="Proteomes" id="UP000622533">
    <property type="component" value="Unassembled WGS sequence"/>
</dbReference>
<dbReference type="EMBL" id="JADEXS010000716">
    <property type="protein sequence ID" value="MBE9026869.1"/>
    <property type="molecule type" value="Genomic_DNA"/>
</dbReference>
<name>A0A8J7A5I0_DESMC</name>